<dbReference type="InterPro" id="IPR010908">
    <property type="entry name" value="Longin_dom"/>
</dbReference>
<dbReference type="Pfam" id="PF13774">
    <property type="entry name" value="Longin"/>
    <property type="match status" value="1"/>
</dbReference>
<evidence type="ECO:0000256" key="2">
    <source>
        <dbReference type="ARBA" id="ARBA00023136"/>
    </source>
</evidence>
<dbReference type="SMART" id="SM01270">
    <property type="entry name" value="Longin"/>
    <property type="match status" value="1"/>
</dbReference>
<dbReference type="PANTHER" id="PTHR21136">
    <property type="entry name" value="SNARE PROTEINS"/>
    <property type="match status" value="1"/>
</dbReference>
<evidence type="ECO:0000313" key="8">
    <source>
        <dbReference type="EMBL" id="CAJ1962835.1"/>
    </source>
</evidence>
<evidence type="ECO:0000256" key="3">
    <source>
        <dbReference type="ARBA" id="ARBA00046280"/>
    </source>
</evidence>
<dbReference type="Proteomes" id="UP001295423">
    <property type="component" value="Unassembled WGS sequence"/>
</dbReference>
<keyword evidence="2 5" id="KW-0472">Membrane</keyword>
<dbReference type="Gene3D" id="1.20.5.110">
    <property type="match status" value="1"/>
</dbReference>
<comment type="subcellular location">
    <subcellularLocation>
        <location evidence="3">Endomembrane system</location>
        <topology evidence="3">Single-pass type IV membrane protein</topology>
    </subcellularLocation>
</comment>
<evidence type="ECO:0000256" key="5">
    <source>
        <dbReference type="SAM" id="Phobius"/>
    </source>
</evidence>
<evidence type="ECO:0000256" key="1">
    <source>
        <dbReference type="ARBA" id="ARBA00008025"/>
    </source>
</evidence>
<sequence length="265" mass="30206">MIVYTVICRARDAAILVELATESLAGGNAPQVTTALLEHLRDNPSVIQEGHLKTFVHRNQDDEEMGDDIFNTVMQACTVPISSAPDLDIGQFQEHYFHLWLDDGIYYCCLSDSPEPRHHKVAFACMQAICRDLKQRFSQRKLRSCNAYALNSEFTPNLRSAMHYYNINCDKLSQDQHVNGLLVQVEDMKVILGRNIQLLLDRGEKVDRLLATSDKTLAETNVFRQRSERVKKLKRLQKIKTYMILGGLMLTIGIVVGYTYHNSKS</sequence>
<keyword evidence="5" id="KW-1133">Transmembrane helix</keyword>
<dbReference type="SUPFAM" id="SSF58038">
    <property type="entry name" value="SNARE fusion complex"/>
    <property type="match status" value="1"/>
</dbReference>
<reference evidence="8" key="1">
    <citation type="submission" date="2023-08" db="EMBL/GenBank/DDBJ databases">
        <authorList>
            <person name="Audoor S."/>
            <person name="Bilcke G."/>
        </authorList>
    </citation>
    <scope>NUCLEOTIDE SEQUENCE</scope>
</reference>
<dbReference type="PROSITE" id="PS50859">
    <property type="entry name" value="LONGIN"/>
    <property type="match status" value="1"/>
</dbReference>
<dbReference type="SUPFAM" id="SSF64356">
    <property type="entry name" value="SNARE-like"/>
    <property type="match status" value="1"/>
</dbReference>
<evidence type="ECO:0008006" key="10">
    <source>
        <dbReference type="Google" id="ProtNLM"/>
    </source>
</evidence>
<protein>
    <recommendedName>
        <fullName evidence="10">V-SNARE coiled-coil homology domain-containing protein</fullName>
    </recommendedName>
</protein>
<evidence type="ECO:0000256" key="4">
    <source>
        <dbReference type="PROSITE-ProRule" id="PRU00290"/>
    </source>
</evidence>
<dbReference type="InterPro" id="IPR011012">
    <property type="entry name" value="Longin-like_dom_sf"/>
</dbReference>
<dbReference type="GO" id="GO:0012505">
    <property type="term" value="C:endomembrane system"/>
    <property type="evidence" value="ECO:0007669"/>
    <property type="project" value="UniProtKB-SubCell"/>
</dbReference>
<dbReference type="PANTHER" id="PTHR21136:SF168">
    <property type="entry name" value="VESICLE-ASSOCIATED MEMBRANE PROTEIN 9"/>
    <property type="match status" value="1"/>
</dbReference>
<dbReference type="CDD" id="cd14824">
    <property type="entry name" value="Longin"/>
    <property type="match status" value="1"/>
</dbReference>
<evidence type="ECO:0000259" key="7">
    <source>
        <dbReference type="PROSITE" id="PS50892"/>
    </source>
</evidence>
<feature type="domain" description="V-SNARE coiled-coil homology" evidence="7">
    <location>
        <begin position="177"/>
        <end position="240"/>
    </location>
</feature>
<dbReference type="PROSITE" id="PS50892">
    <property type="entry name" value="V_SNARE"/>
    <property type="match status" value="1"/>
</dbReference>
<evidence type="ECO:0000259" key="6">
    <source>
        <dbReference type="PROSITE" id="PS50859"/>
    </source>
</evidence>
<dbReference type="Gene3D" id="3.30.450.50">
    <property type="entry name" value="Longin domain"/>
    <property type="match status" value="1"/>
</dbReference>
<dbReference type="Pfam" id="PF00957">
    <property type="entry name" value="Synaptobrevin"/>
    <property type="match status" value="1"/>
</dbReference>
<organism evidence="8 9">
    <name type="scientific">Cylindrotheca closterium</name>
    <dbReference type="NCBI Taxonomy" id="2856"/>
    <lineage>
        <taxon>Eukaryota</taxon>
        <taxon>Sar</taxon>
        <taxon>Stramenopiles</taxon>
        <taxon>Ochrophyta</taxon>
        <taxon>Bacillariophyta</taxon>
        <taxon>Bacillariophyceae</taxon>
        <taxon>Bacillariophycidae</taxon>
        <taxon>Bacillariales</taxon>
        <taxon>Bacillariaceae</taxon>
        <taxon>Cylindrotheca</taxon>
    </lineage>
</organism>
<keyword evidence="9" id="KW-1185">Reference proteome</keyword>
<dbReference type="AlphaFoldDB" id="A0AAD2G5F1"/>
<accession>A0AAD2G5F1</accession>
<feature type="domain" description="Longin" evidence="6">
    <location>
        <begin position="94"/>
        <end position="158"/>
    </location>
</feature>
<gene>
    <name evidence="8" type="ORF">CYCCA115_LOCUS19875</name>
</gene>
<dbReference type="EMBL" id="CAKOGP040002125">
    <property type="protein sequence ID" value="CAJ1962835.1"/>
    <property type="molecule type" value="Genomic_DNA"/>
</dbReference>
<proteinExistence type="inferred from homology"/>
<name>A0AAD2G5F1_9STRA</name>
<evidence type="ECO:0000313" key="9">
    <source>
        <dbReference type="Proteomes" id="UP001295423"/>
    </source>
</evidence>
<feature type="transmembrane region" description="Helical" evidence="5">
    <location>
        <begin position="241"/>
        <end position="260"/>
    </location>
</feature>
<dbReference type="CDD" id="cd15843">
    <property type="entry name" value="R-SNARE"/>
    <property type="match status" value="1"/>
</dbReference>
<comment type="similarity">
    <text evidence="1">Belongs to the synaptobrevin family.</text>
</comment>
<dbReference type="InterPro" id="IPR042855">
    <property type="entry name" value="V_SNARE_CC"/>
</dbReference>
<dbReference type="InterPro" id="IPR051097">
    <property type="entry name" value="Synaptobrevin-like_transport"/>
</dbReference>
<keyword evidence="4" id="KW-0175">Coiled coil</keyword>
<comment type="caution">
    <text evidence="8">The sequence shown here is derived from an EMBL/GenBank/DDBJ whole genome shotgun (WGS) entry which is preliminary data.</text>
</comment>
<keyword evidence="5" id="KW-0812">Transmembrane</keyword>